<dbReference type="OrthoDB" id="3025143at2759"/>
<reference evidence="2" key="1">
    <citation type="submission" date="2020-05" db="EMBL/GenBank/DDBJ databases">
        <title>Mycena genomes resolve the evolution of fungal bioluminescence.</title>
        <authorList>
            <person name="Tsai I.J."/>
        </authorList>
    </citation>
    <scope>NUCLEOTIDE SEQUENCE</scope>
    <source>
        <strain evidence="2">CCC161011</strain>
    </source>
</reference>
<protein>
    <submittedName>
        <fullName evidence="2">Uncharacterized protein</fullName>
    </submittedName>
</protein>
<evidence type="ECO:0000313" key="2">
    <source>
        <dbReference type="EMBL" id="KAF7369404.1"/>
    </source>
</evidence>
<evidence type="ECO:0000313" key="3">
    <source>
        <dbReference type="Proteomes" id="UP000620124"/>
    </source>
</evidence>
<name>A0A8H6Z1W6_9AGAR</name>
<dbReference type="Proteomes" id="UP000620124">
    <property type="component" value="Unassembled WGS sequence"/>
</dbReference>
<dbReference type="EMBL" id="JACAZI010000002">
    <property type="protein sequence ID" value="KAF7369404.1"/>
    <property type="molecule type" value="Genomic_DNA"/>
</dbReference>
<dbReference type="AlphaFoldDB" id="A0A8H6Z1W6"/>
<comment type="caution">
    <text evidence="2">The sequence shown here is derived from an EMBL/GenBank/DDBJ whole genome shotgun (WGS) entry which is preliminary data.</text>
</comment>
<sequence length="441" mass="48085">MASRAGKLHFRPHSAPGAVGFHVLPPPLESCCIYSAPGVLLCILRPWSGPYFLALLRPGSGMFTITHISAPGAAAFTILVTDLLLTGTLRSGKEFSPHGAIILDDFDVLQHVHVARAKNNVAENASDDHPISVPSRRERICPRSRSESPRRSVRLALPVNNSIDRSGRTRAAHRANEQTRLGTPLKRVVRKHLANAQPINIDTSPDDYPVTSTGSGGIRDTKPPVEPREYTIPELVESFGMSVVPWDGCSPRPLVDREKRVIAVLGGRPNDDNYLHLTQDAAEEIESTRAELRFRPDQQGGRHGAFSSVGVGISFGGGQQVPGNLAVSPATSILFQRLFALECFFRIAGFANGLSLFHAWNPAVHLYYVSMLDTLTNADPELRRNFVRRFSAFAAATINFGPSTVTLPHIDALNLVWGWCAITALGIFNPDLGGHLVLWDL</sequence>
<keyword evidence="3" id="KW-1185">Reference proteome</keyword>
<evidence type="ECO:0000256" key="1">
    <source>
        <dbReference type="SAM" id="MobiDB-lite"/>
    </source>
</evidence>
<gene>
    <name evidence="2" type="ORF">MVEN_00269400</name>
</gene>
<feature type="region of interest" description="Disordered" evidence="1">
    <location>
        <begin position="199"/>
        <end position="225"/>
    </location>
</feature>
<proteinExistence type="predicted"/>
<organism evidence="2 3">
    <name type="scientific">Mycena venus</name>
    <dbReference type="NCBI Taxonomy" id="2733690"/>
    <lineage>
        <taxon>Eukaryota</taxon>
        <taxon>Fungi</taxon>
        <taxon>Dikarya</taxon>
        <taxon>Basidiomycota</taxon>
        <taxon>Agaricomycotina</taxon>
        <taxon>Agaricomycetes</taxon>
        <taxon>Agaricomycetidae</taxon>
        <taxon>Agaricales</taxon>
        <taxon>Marasmiineae</taxon>
        <taxon>Mycenaceae</taxon>
        <taxon>Mycena</taxon>
    </lineage>
</organism>
<accession>A0A8H6Z1W6</accession>